<protein>
    <submittedName>
        <fullName evidence="2">Uncharacterized protein</fullName>
    </submittedName>
</protein>
<gene>
    <name evidence="2" type="ORF">TRL7639_01585</name>
</gene>
<evidence type="ECO:0000313" key="2">
    <source>
        <dbReference type="EMBL" id="SLN34563.1"/>
    </source>
</evidence>
<organism evidence="2 3">
    <name type="scientific">Falsiruegeria litorea R37</name>
    <dbReference type="NCBI Taxonomy" id="1200284"/>
    <lineage>
        <taxon>Bacteria</taxon>
        <taxon>Pseudomonadati</taxon>
        <taxon>Pseudomonadota</taxon>
        <taxon>Alphaproteobacteria</taxon>
        <taxon>Rhodobacterales</taxon>
        <taxon>Roseobacteraceae</taxon>
        <taxon>Falsiruegeria</taxon>
    </lineage>
</organism>
<accession>A0A1Y5S8J0</accession>
<dbReference type="EMBL" id="FWFO01000001">
    <property type="protein sequence ID" value="SLN34563.1"/>
    <property type="molecule type" value="Genomic_DNA"/>
</dbReference>
<evidence type="ECO:0000313" key="3">
    <source>
        <dbReference type="Proteomes" id="UP000193077"/>
    </source>
</evidence>
<keyword evidence="3" id="KW-1185">Reference proteome</keyword>
<dbReference type="AlphaFoldDB" id="A0A1Y5S8J0"/>
<evidence type="ECO:0000256" key="1">
    <source>
        <dbReference type="SAM" id="MobiDB-lite"/>
    </source>
</evidence>
<dbReference type="Proteomes" id="UP000193077">
    <property type="component" value="Unassembled WGS sequence"/>
</dbReference>
<name>A0A1Y5S8J0_9RHOB</name>
<feature type="region of interest" description="Disordered" evidence="1">
    <location>
        <begin position="1"/>
        <end position="47"/>
    </location>
</feature>
<sequence length="47" mass="5128">MWGPTLATESELPALPRPQMPPADRTGPTFWAVPQHINDAPDMSPDS</sequence>
<proteinExistence type="predicted"/>
<reference evidence="2 3" key="1">
    <citation type="submission" date="2017-03" db="EMBL/GenBank/DDBJ databases">
        <authorList>
            <person name="Afonso C.L."/>
            <person name="Miller P.J."/>
            <person name="Scott M.A."/>
            <person name="Spackman E."/>
            <person name="Goraichik I."/>
            <person name="Dimitrov K.M."/>
            <person name="Suarez D.L."/>
            <person name="Swayne D.E."/>
        </authorList>
    </citation>
    <scope>NUCLEOTIDE SEQUENCE [LARGE SCALE GENOMIC DNA]</scope>
    <source>
        <strain evidence="2 3">CECT 7639</strain>
    </source>
</reference>